<dbReference type="Gene3D" id="2.60.120.10">
    <property type="entry name" value="Jelly Rolls"/>
    <property type="match status" value="2"/>
</dbReference>
<organism evidence="5">
    <name type="scientific">Eucalyptus grandis</name>
    <name type="common">Flooded gum</name>
    <dbReference type="NCBI Taxonomy" id="71139"/>
    <lineage>
        <taxon>Eukaryota</taxon>
        <taxon>Viridiplantae</taxon>
        <taxon>Streptophyta</taxon>
        <taxon>Embryophyta</taxon>
        <taxon>Tracheophyta</taxon>
        <taxon>Spermatophyta</taxon>
        <taxon>Magnoliopsida</taxon>
        <taxon>eudicotyledons</taxon>
        <taxon>Gunneridae</taxon>
        <taxon>Pentapetalae</taxon>
        <taxon>rosids</taxon>
        <taxon>malvids</taxon>
        <taxon>Myrtales</taxon>
        <taxon>Myrtaceae</taxon>
        <taxon>Myrtoideae</taxon>
        <taxon>Eucalypteae</taxon>
        <taxon>Eucalyptus</taxon>
    </lineage>
</organism>
<dbReference type="SUPFAM" id="SSF51182">
    <property type="entry name" value="RmlC-like cupins"/>
    <property type="match status" value="1"/>
</dbReference>
<dbReference type="CDD" id="cd02244">
    <property type="entry name" value="cupin_7S_vicilin-like_N"/>
    <property type="match status" value="1"/>
</dbReference>
<dbReference type="EMBL" id="KK198754">
    <property type="protein sequence ID" value="KCW85694.1"/>
    <property type="molecule type" value="Genomic_DNA"/>
</dbReference>
<dbReference type="PANTHER" id="PTHR31189">
    <property type="entry name" value="OS03G0336100 PROTEIN-RELATED"/>
    <property type="match status" value="1"/>
</dbReference>
<gene>
    <name evidence="5" type="ORF">EUGRSUZ_B02472</name>
</gene>
<dbReference type="InParanoid" id="A0A059D5C5"/>
<sequence length="493" mass="55225">MGTKATLLLLLAVLCYGLASTAAHHHHHGEEEEGGGGGGGDWRGEGEEMEDRHHRGEKAFLLRDWKRVVHTDAGEMRVLRSFRSQRSAERSTRIGFINMEPSTLFIPQYTDSGLVLFVRKGEARLGTIYRNEPVERSLRKGDVYRIPAGSAFYLVNTGESRKLRVICSIEIDTSEEDLPTRNFQSFFLGGGPNPASILTGFDPETLATAFNVSSGEVQEILSREIEGPIVHMSDSRRPSAWSKFMELDEQDRLRHLRKAVREYGDEDEDEDEDEQIEWSWRKLLESVLGRRRRPESRDEWGHRHAPDSCNLYDRSPDFRNDYGWSVALDEYDYKPLRHSGIGIYLVNLSPGSMMAPHVNPTATEYGIVLSGSGTIQIGYPNGSSAMNARVREGDVFWIPRYFPFCQISSNSGSLEFFGFTTSARRNRPQFLAGRNSVLRAMGGPELARSFGVSDKRLAELLRAQRESVILPSPEAAAGGPDQGFDGGDLVADF</sequence>
<dbReference type="PANTHER" id="PTHR31189:SF2">
    <property type="entry name" value="RMLC-LIKE CUPINS SUPERFAMILY PROTEIN"/>
    <property type="match status" value="1"/>
</dbReference>
<feature type="signal peptide" evidence="3">
    <location>
        <begin position="1"/>
        <end position="23"/>
    </location>
</feature>
<evidence type="ECO:0000259" key="4">
    <source>
        <dbReference type="SMART" id="SM00835"/>
    </source>
</evidence>
<dbReference type="FunCoup" id="A0A059D5C5">
    <property type="interactions" value="260"/>
</dbReference>
<dbReference type="eggNOG" id="ENOG502QRZP">
    <property type="taxonomic scope" value="Eukaryota"/>
</dbReference>
<dbReference type="CDD" id="cd02245">
    <property type="entry name" value="cupin_7S_vicilin-like_C"/>
    <property type="match status" value="1"/>
</dbReference>
<dbReference type="InterPro" id="IPR050253">
    <property type="entry name" value="Seed_Storage-Functional"/>
</dbReference>
<evidence type="ECO:0000313" key="5">
    <source>
        <dbReference type="EMBL" id="KCW85694.1"/>
    </source>
</evidence>
<dbReference type="InterPro" id="IPR006045">
    <property type="entry name" value="Cupin_1"/>
</dbReference>
<dbReference type="STRING" id="71139.A0A059D5C5"/>
<dbReference type="Gramene" id="KCW85694">
    <property type="protein sequence ID" value="KCW85694"/>
    <property type="gene ID" value="EUGRSUZ_B02472"/>
</dbReference>
<keyword evidence="1 3" id="KW-0732">Signal</keyword>
<dbReference type="InterPro" id="IPR011051">
    <property type="entry name" value="RmlC_Cupin_sf"/>
</dbReference>
<dbReference type="AlphaFoldDB" id="A0A059D5C5"/>
<feature type="region of interest" description="Disordered" evidence="2">
    <location>
        <begin position="26"/>
        <end position="54"/>
    </location>
</feature>
<evidence type="ECO:0000256" key="3">
    <source>
        <dbReference type="SAM" id="SignalP"/>
    </source>
</evidence>
<dbReference type="InterPro" id="IPR014710">
    <property type="entry name" value="RmlC-like_jellyroll"/>
</dbReference>
<accession>A0A059D5C5</accession>
<evidence type="ECO:0000256" key="1">
    <source>
        <dbReference type="ARBA" id="ARBA00022729"/>
    </source>
</evidence>
<feature type="compositionally biased region" description="Basic and acidic residues" evidence="2">
    <location>
        <begin position="42"/>
        <end position="54"/>
    </location>
</feature>
<dbReference type="OMA" id="DKPMHIG"/>
<feature type="domain" description="Cupin type-1" evidence="4">
    <location>
        <begin position="309"/>
        <end position="458"/>
    </location>
</feature>
<evidence type="ECO:0000256" key="2">
    <source>
        <dbReference type="SAM" id="MobiDB-lite"/>
    </source>
</evidence>
<feature type="domain" description="Cupin type-1" evidence="4">
    <location>
        <begin position="60"/>
        <end position="218"/>
    </location>
</feature>
<dbReference type="SMART" id="SM00835">
    <property type="entry name" value="Cupin_1"/>
    <property type="match status" value="2"/>
</dbReference>
<dbReference type="Pfam" id="PF00190">
    <property type="entry name" value="Cupin_1"/>
    <property type="match status" value="2"/>
</dbReference>
<protein>
    <recommendedName>
        <fullName evidence="4">Cupin type-1 domain-containing protein</fullName>
    </recommendedName>
</protein>
<proteinExistence type="predicted"/>
<reference evidence="5" key="1">
    <citation type="submission" date="2013-07" db="EMBL/GenBank/DDBJ databases">
        <title>The genome of Eucalyptus grandis.</title>
        <authorList>
            <person name="Schmutz J."/>
            <person name="Hayes R."/>
            <person name="Myburg A."/>
            <person name="Tuskan G."/>
            <person name="Grattapaglia D."/>
            <person name="Rokhsar D.S."/>
        </authorList>
    </citation>
    <scope>NUCLEOTIDE SEQUENCE</scope>
    <source>
        <tissue evidence="5">Leaf extractions</tissue>
    </source>
</reference>
<name>A0A059D5C5_EUCGR</name>
<feature type="chain" id="PRO_5001575871" description="Cupin type-1 domain-containing protein" evidence="3">
    <location>
        <begin position="24"/>
        <end position="493"/>
    </location>
</feature>